<dbReference type="GO" id="GO:0005886">
    <property type="term" value="C:plasma membrane"/>
    <property type="evidence" value="ECO:0007669"/>
    <property type="project" value="UniProtKB-SubCell"/>
</dbReference>
<dbReference type="Proteomes" id="UP000265520">
    <property type="component" value="Unassembled WGS sequence"/>
</dbReference>
<dbReference type="PANTHER" id="PTHR24203">
    <property type="entry name" value="ANKYRIN REPEAT FAMILY PROTEIN"/>
    <property type="match status" value="1"/>
</dbReference>
<keyword evidence="2" id="KW-0677">Repeat</keyword>
<dbReference type="InterPro" id="IPR036770">
    <property type="entry name" value="Ankyrin_rpt-contain_sf"/>
</dbReference>
<dbReference type="EMBL" id="LXQA010008564">
    <property type="protein sequence ID" value="MCH85462.1"/>
    <property type="molecule type" value="Genomic_DNA"/>
</dbReference>
<comment type="caution">
    <text evidence="5">The sequence shown here is derived from an EMBL/GenBank/DDBJ whole genome shotgun (WGS) entry which is preliminary data.</text>
</comment>
<evidence type="ECO:0000256" key="1">
    <source>
        <dbReference type="ARBA" id="ARBA00004413"/>
    </source>
</evidence>
<proteinExistence type="predicted"/>
<dbReference type="Pfam" id="PF12796">
    <property type="entry name" value="Ank_2"/>
    <property type="match status" value="1"/>
</dbReference>
<dbReference type="PANTHER" id="PTHR24203:SF86">
    <property type="entry name" value="PROTEASOME 26S SUBUNIT, NON-ATPASE 10"/>
    <property type="match status" value="1"/>
</dbReference>
<dbReference type="PROSITE" id="PS50297">
    <property type="entry name" value="ANK_REP_REGION"/>
    <property type="match status" value="2"/>
</dbReference>
<feature type="non-terminal residue" evidence="5">
    <location>
        <position position="1"/>
    </location>
</feature>
<evidence type="ECO:0000313" key="5">
    <source>
        <dbReference type="EMBL" id="MCH85462.1"/>
    </source>
</evidence>
<keyword evidence="6" id="KW-1185">Reference proteome</keyword>
<feature type="repeat" description="ANK" evidence="4">
    <location>
        <begin position="1"/>
        <end position="33"/>
    </location>
</feature>
<dbReference type="InterPro" id="IPR002110">
    <property type="entry name" value="Ankyrin_rpt"/>
</dbReference>
<comment type="subcellular location">
    <subcellularLocation>
        <location evidence="1">Cell membrane</location>
        <topology evidence="1">Peripheral membrane protein</topology>
        <orientation evidence="1">Cytoplasmic side</orientation>
    </subcellularLocation>
</comment>
<gene>
    <name evidence="5" type="ORF">A2U01_0006308</name>
</gene>
<accession>A0A392MD85</accession>
<sequence>DGLSALYKAIIGRKHAITNYLLRNSANPHVQDNDGATLMHYAVQTASVPTIKVLMLYNVDINLPDNDGWTPLHLAVQTQRNDIVKLLLIKGADKTLKNKHSSPDSQL</sequence>
<dbReference type="SMART" id="SM00248">
    <property type="entry name" value="ANK"/>
    <property type="match status" value="3"/>
</dbReference>
<organism evidence="5 6">
    <name type="scientific">Trifolium medium</name>
    <dbReference type="NCBI Taxonomy" id="97028"/>
    <lineage>
        <taxon>Eukaryota</taxon>
        <taxon>Viridiplantae</taxon>
        <taxon>Streptophyta</taxon>
        <taxon>Embryophyta</taxon>
        <taxon>Tracheophyta</taxon>
        <taxon>Spermatophyta</taxon>
        <taxon>Magnoliopsida</taxon>
        <taxon>eudicotyledons</taxon>
        <taxon>Gunneridae</taxon>
        <taxon>Pentapetalae</taxon>
        <taxon>rosids</taxon>
        <taxon>fabids</taxon>
        <taxon>Fabales</taxon>
        <taxon>Fabaceae</taxon>
        <taxon>Papilionoideae</taxon>
        <taxon>50 kb inversion clade</taxon>
        <taxon>NPAAA clade</taxon>
        <taxon>Hologalegina</taxon>
        <taxon>IRL clade</taxon>
        <taxon>Trifolieae</taxon>
        <taxon>Trifolium</taxon>
    </lineage>
</organism>
<name>A0A392MD85_9FABA</name>
<evidence type="ECO:0000256" key="4">
    <source>
        <dbReference type="PROSITE-ProRule" id="PRU00023"/>
    </source>
</evidence>
<protein>
    <submittedName>
        <fullName evidence="5">Ankyrin repeat domain-containing protein chloroplastic-like</fullName>
    </submittedName>
</protein>
<evidence type="ECO:0000256" key="3">
    <source>
        <dbReference type="ARBA" id="ARBA00023043"/>
    </source>
</evidence>
<evidence type="ECO:0000313" key="6">
    <source>
        <dbReference type="Proteomes" id="UP000265520"/>
    </source>
</evidence>
<dbReference type="PROSITE" id="PS50088">
    <property type="entry name" value="ANK_REPEAT"/>
    <property type="match status" value="3"/>
</dbReference>
<dbReference type="Gene3D" id="1.25.40.20">
    <property type="entry name" value="Ankyrin repeat-containing domain"/>
    <property type="match status" value="1"/>
</dbReference>
<keyword evidence="3 4" id="KW-0040">ANK repeat</keyword>
<feature type="repeat" description="ANK" evidence="4">
    <location>
        <begin position="67"/>
        <end position="99"/>
    </location>
</feature>
<reference evidence="5 6" key="1">
    <citation type="journal article" date="2018" name="Front. Plant Sci.">
        <title>Red Clover (Trifolium pratense) and Zigzag Clover (T. medium) - A Picture of Genomic Similarities and Differences.</title>
        <authorList>
            <person name="Dluhosova J."/>
            <person name="Istvanek J."/>
            <person name="Nedelnik J."/>
            <person name="Repkova J."/>
        </authorList>
    </citation>
    <scope>NUCLEOTIDE SEQUENCE [LARGE SCALE GENOMIC DNA]</scope>
    <source>
        <strain evidence="6">cv. 10/8</strain>
        <tissue evidence="5">Leaf</tissue>
    </source>
</reference>
<dbReference type="SUPFAM" id="SSF48403">
    <property type="entry name" value="Ankyrin repeat"/>
    <property type="match status" value="1"/>
</dbReference>
<evidence type="ECO:0000256" key="2">
    <source>
        <dbReference type="ARBA" id="ARBA00022737"/>
    </source>
</evidence>
<dbReference type="AlphaFoldDB" id="A0A392MD85"/>
<feature type="repeat" description="ANK" evidence="4">
    <location>
        <begin position="34"/>
        <end position="66"/>
    </location>
</feature>